<feature type="binding site" evidence="5">
    <location>
        <position position="219"/>
    </location>
    <ligand>
        <name>dimethylallyl diphosphate</name>
        <dbReference type="ChEBI" id="CHEBI:57623"/>
    </ligand>
</feature>
<dbReference type="Proteomes" id="UP000753256">
    <property type="component" value="Unassembled WGS sequence"/>
</dbReference>
<evidence type="ECO:0000256" key="1">
    <source>
        <dbReference type="ARBA" id="ARBA00022485"/>
    </source>
</evidence>
<feature type="binding site" evidence="5">
    <location>
        <position position="97"/>
    </location>
    <ligand>
        <name>[4Fe-4S] cluster</name>
        <dbReference type="ChEBI" id="CHEBI:49883"/>
    </ligand>
</feature>
<evidence type="ECO:0000256" key="2">
    <source>
        <dbReference type="ARBA" id="ARBA00022723"/>
    </source>
</evidence>
<reference evidence="6" key="2">
    <citation type="submission" date="2021-09" db="EMBL/GenBank/DDBJ databases">
        <authorList>
            <person name="Gilroy R."/>
        </authorList>
    </citation>
    <scope>NUCLEOTIDE SEQUENCE</scope>
    <source>
        <strain evidence="6">ChiHjej13B12-9602</strain>
    </source>
</reference>
<dbReference type="InterPro" id="IPR003451">
    <property type="entry name" value="LytB/IspH"/>
</dbReference>
<feature type="binding site" evidence="5">
    <location>
        <position position="219"/>
    </location>
    <ligand>
        <name>(2E)-4-hydroxy-3-methylbut-2-enyl diphosphate</name>
        <dbReference type="ChEBI" id="CHEBI:128753"/>
    </ligand>
</feature>
<feature type="binding site" evidence="5">
    <location>
        <position position="219"/>
    </location>
    <ligand>
        <name>isopentenyl diphosphate</name>
        <dbReference type="ChEBI" id="CHEBI:128769"/>
    </ligand>
</feature>
<evidence type="ECO:0000256" key="5">
    <source>
        <dbReference type="HAMAP-Rule" id="MF_00191"/>
    </source>
</evidence>
<dbReference type="RefSeq" id="WP_273190196.1">
    <property type="nucleotide sequence ID" value="NZ_DYUZ01000025.1"/>
</dbReference>
<dbReference type="GO" id="GO:0046872">
    <property type="term" value="F:metal ion binding"/>
    <property type="evidence" value="ECO:0007669"/>
    <property type="project" value="UniProtKB-KW"/>
</dbReference>
<accession>A0A921ITR9</accession>
<feature type="binding site" evidence="5">
    <location>
        <position position="125"/>
    </location>
    <ligand>
        <name>dimethylallyl diphosphate</name>
        <dbReference type="ChEBI" id="CHEBI:57623"/>
    </ligand>
</feature>
<proteinExistence type="inferred from homology"/>
<comment type="function">
    <text evidence="5">Catalyzes the conversion of 1-hydroxy-2-methyl-2-(E)-butenyl 4-diphosphate (HMBPP) into a mixture of isopentenyl diphosphate (IPP) and dimethylallyl diphosphate (DMAPP). Acts in the terminal step of the DOXP/MEP pathway for isoprenoid precursor biosynthesis.</text>
</comment>
<feature type="binding site" evidence="5">
    <location>
        <position position="191"/>
    </location>
    <ligand>
        <name>[4Fe-4S] cluster</name>
        <dbReference type="ChEBI" id="CHEBI:49883"/>
    </ligand>
</feature>
<dbReference type="EMBL" id="DYUZ01000025">
    <property type="protein sequence ID" value="HJG37401.1"/>
    <property type="molecule type" value="Genomic_DNA"/>
</dbReference>
<evidence type="ECO:0000256" key="4">
    <source>
        <dbReference type="ARBA" id="ARBA00023014"/>
    </source>
</evidence>
<feature type="binding site" evidence="5">
    <location>
        <position position="221"/>
    </location>
    <ligand>
        <name>isopentenyl diphosphate</name>
        <dbReference type="ChEBI" id="CHEBI:128769"/>
    </ligand>
</feature>
<feature type="binding site" evidence="5">
    <location>
        <position position="75"/>
    </location>
    <ligand>
        <name>dimethylallyl diphosphate</name>
        <dbReference type="ChEBI" id="CHEBI:57623"/>
    </ligand>
</feature>
<dbReference type="NCBIfam" id="TIGR00216">
    <property type="entry name" value="ispH_lytB"/>
    <property type="match status" value="1"/>
</dbReference>
<keyword evidence="5 6" id="KW-0560">Oxidoreductase</keyword>
<comment type="catalytic activity">
    <reaction evidence="5">
        <text>dimethylallyl diphosphate + 2 oxidized [2Fe-2S]-[ferredoxin] + H2O = (2E)-4-hydroxy-3-methylbut-2-enyl diphosphate + 2 reduced [2Fe-2S]-[ferredoxin] + 2 H(+)</text>
        <dbReference type="Rhea" id="RHEA:24825"/>
        <dbReference type="Rhea" id="RHEA-COMP:10000"/>
        <dbReference type="Rhea" id="RHEA-COMP:10001"/>
        <dbReference type="ChEBI" id="CHEBI:15377"/>
        <dbReference type="ChEBI" id="CHEBI:15378"/>
        <dbReference type="ChEBI" id="CHEBI:33737"/>
        <dbReference type="ChEBI" id="CHEBI:33738"/>
        <dbReference type="ChEBI" id="CHEBI:57623"/>
        <dbReference type="ChEBI" id="CHEBI:128753"/>
        <dbReference type="EC" id="1.17.7.4"/>
    </reaction>
</comment>
<feature type="binding site" evidence="5">
    <location>
        <position position="125"/>
    </location>
    <ligand>
        <name>(2E)-4-hydroxy-3-methylbut-2-enyl diphosphate</name>
        <dbReference type="ChEBI" id="CHEBI:128753"/>
    </ligand>
</feature>
<name>A0A921ITR9_9ACTN</name>
<dbReference type="NCBIfam" id="NF002187">
    <property type="entry name" value="PRK01045.1-1"/>
    <property type="match status" value="1"/>
</dbReference>
<evidence type="ECO:0000313" key="7">
    <source>
        <dbReference type="Proteomes" id="UP000753256"/>
    </source>
</evidence>
<feature type="binding site" evidence="5">
    <location>
        <position position="75"/>
    </location>
    <ligand>
        <name>(2E)-4-hydroxy-3-methylbut-2-enyl diphosphate</name>
        <dbReference type="ChEBI" id="CHEBI:128753"/>
    </ligand>
</feature>
<dbReference type="Gene3D" id="3.40.1010.20">
    <property type="entry name" value="4-hydroxy-3-methylbut-2-enyl diphosphate reductase, catalytic domain"/>
    <property type="match status" value="2"/>
</dbReference>
<comment type="pathway">
    <text evidence="5">Isoprenoid biosynthesis; isopentenyl diphosphate biosynthesis via DXP pathway; isopentenyl diphosphate from 1-deoxy-D-xylulose 5-phosphate: step 6/6.</text>
</comment>
<feature type="binding site" evidence="5">
    <location>
        <position position="221"/>
    </location>
    <ligand>
        <name>(2E)-4-hydroxy-3-methylbut-2-enyl diphosphate</name>
        <dbReference type="ChEBI" id="CHEBI:128753"/>
    </ligand>
</feature>
<dbReference type="GO" id="GO:0050992">
    <property type="term" value="P:dimethylallyl diphosphate biosynthetic process"/>
    <property type="evidence" value="ECO:0007669"/>
    <property type="project" value="UniProtKB-UniRule"/>
</dbReference>
<evidence type="ECO:0000256" key="3">
    <source>
        <dbReference type="ARBA" id="ARBA00023004"/>
    </source>
</evidence>
<evidence type="ECO:0000313" key="6">
    <source>
        <dbReference type="EMBL" id="HJG37401.1"/>
    </source>
</evidence>
<dbReference type="Pfam" id="PF02401">
    <property type="entry name" value="LYTB"/>
    <property type="match status" value="1"/>
</dbReference>
<dbReference type="CDD" id="cd13944">
    <property type="entry name" value="lytB_ispH"/>
    <property type="match status" value="1"/>
</dbReference>
<gene>
    <name evidence="5" type="primary">ispH</name>
    <name evidence="6" type="ORF">K8V70_06010</name>
</gene>
<dbReference type="HAMAP" id="MF_00191">
    <property type="entry name" value="IspH"/>
    <property type="match status" value="1"/>
</dbReference>
<comment type="pathway">
    <text evidence="5">Isoprenoid biosynthesis; dimethylallyl diphosphate biosynthesis; dimethylallyl diphosphate from (2E)-4-hydroxy-3-methylbutenyl diphosphate: step 1/1.</text>
</comment>
<dbReference type="AlphaFoldDB" id="A0A921ITR9"/>
<feature type="binding site" evidence="5">
    <location>
        <position position="163"/>
    </location>
    <ligand>
        <name>(2E)-4-hydroxy-3-methylbut-2-enyl diphosphate</name>
        <dbReference type="ChEBI" id="CHEBI:128753"/>
    </ligand>
</feature>
<dbReference type="GO" id="GO:0051745">
    <property type="term" value="F:4-hydroxy-3-methylbut-2-enyl diphosphate reductase activity"/>
    <property type="evidence" value="ECO:0007669"/>
    <property type="project" value="UniProtKB-UniRule"/>
</dbReference>
<feature type="binding site" evidence="5">
    <location>
        <position position="43"/>
    </location>
    <ligand>
        <name>isopentenyl diphosphate</name>
        <dbReference type="ChEBI" id="CHEBI:128769"/>
    </ligand>
</feature>
<keyword evidence="2 5" id="KW-0479">Metal-binding</keyword>
<keyword evidence="1 5" id="KW-0004">4Fe-4S</keyword>
<feature type="binding site" evidence="5">
    <location>
        <position position="43"/>
    </location>
    <ligand>
        <name>dimethylallyl diphosphate</name>
        <dbReference type="ChEBI" id="CHEBI:57623"/>
    </ligand>
</feature>
<feature type="binding site" evidence="5">
    <location>
        <position position="43"/>
    </location>
    <ligand>
        <name>(2E)-4-hydroxy-3-methylbut-2-enyl diphosphate</name>
        <dbReference type="ChEBI" id="CHEBI:128753"/>
    </ligand>
</feature>
<comment type="similarity">
    <text evidence="5">Belongs to the IspH family.</text>
</comment>
<feature type="active site" description="Proton donor" evidence="5">
    <location>
        <position position="127"/>
    </location>
</feature>
<feature type="binding site" evidence="5">
    <location>
        <position position="75"/>
    </location>
    <ligand>
        <name>isopentenyl diphosphate</name>
        <dbReference type="ChEBI" id="CHEBI:128769"/>
    </ligand>
</feature>
<organism evidence="6 7">
    <name type="scientific">Enorma phocaeensis</name>
    <dbReference type="NCBI Taxonomy" id="1871019"/>
    <lineage>
        <taxon>Bacteria</taxon>
        <taxon>Bacillati</taxon>
        <taxon>Actinomycetota</taxon>
        <taxon>Coriobacteriia</taxon>
        <taxon>Coriobacteriales</taxon>
        <taxon>Coriobacteriaceae</taxon>
        <taxon>Enorma</taxon>
    </lineage>
</organism>
<keyword evidence="4 5" id="KW-0411">Iron-sulfur</keyword>
<dbReference type="EC" id="1.17.7.4" evidence="5"/>
<dbReference type="Gene3D" id="3.40.50.11270">
    <property type="match status" value="1"/>
</dbReference>
<feature type="binding site" evidence="5">
    <location>
        <position position="14"/>
    </location>
    <ligand>
        <name>[4Fe-4S] cluster</name>
        <dbReference type="ChEBI" id="CHEBI:49883"/>
    </ligand>
</feature>
<dbReference type="GO" id="GO:0019288">
    <property type="term" value="P:isopentenyl diphosphate biosynthetic process, methylerythritol 4-phosphate pathway"/>
    <property type="evidence" value="ECO:0007669"/>
    <property type="project" value="UniProtKB-UniRule"/>
</dbReference>
<sequence length="281" mass="29743">MPMDVVIAEHAGACYGVERALKLAASTARETTGSVHTLGPLIHNPLVVDELTQAGVELAENLEDVASGALIVRTHGVVPQVIEDARGRGLNVVDATCPYVKKVHHAAARLIQEGYQLIVVGEAGHPEVEGILGHAGGEAWVVGEPSDLDQIEVAKRVGVVVQTTQTADRLAAIVAALSTRVQELKVVNTICEATSERQRAAAELAERSGCIIVIGGKNSGNTRRLAEICRARCSNTHHIEDANEIDASWFCNVELCGITAGASTPQSHIQRALDRIEELGA</sequence>
<feature type="binding site" evidence="5">
    <location>
        <position position="263"/>
    </location>
    <ligand>
        <name>(2E)-4-hydroxy-3-methylbut-2-enyl diphosphate</name>
        <dbReference type="ChEBI" id="CHEBI:128753"/>
    </ligand>
</feature>
<comment type="caution">
    <text evidence="5">Lacks conserved residue(s) required for the propagation of feature annotation.</text>
</comment>
<feature type="binding site" evidence="5">
    <location>
        <position position="263"/>
    </location>
    <ligand>
        <name>dimethylallyl diphosphate</name>
        <dbReference type="ChEBI" id="CHEBI:57623"/>
    </ligand>
</feature>
<dbReference type="PANTHER" id="PTHR30426">
    <property type="entry name" value="4-HYDROXY-3-METHYLBUT-2-ENYL DIPHOSPHATE REDUCTASE"/>
    <property type="match status" value="1"/>
</dbReference>
<feature type="binding site" evidence="5">
    <location>
        <position position="263"/>
    </location>
    <ligand>
        <name>isopentenyl diphosphate</name>
        <dbReference type="ChEBI" id="CHEBI:128769"/>
    </ligand>
</feature>
<comment type="cofactor">
    <cofactor evidence="5">
        <name>[4Fe-4S] cluster</name>
        <dbReference type="ChEBI" id="CHEBI:49883"/>
    </cofactor>
    <text evidence="5">Binds 1 [4Fe-4S] cluster per subunit.</text>
</comment>
<comment type="catalytic activity">
    <reaction evidence="5">
        <text>isopentenyl diphosphate + 2 oxidized [2Fe-2S]-[ferredoxin] + H2O = (2E)-4-hydroxy-3-methylbut-2-enyl diphosphate + 2 reduced [2Fe-2S]-[ferredoxin] + 2 H(+)</text>
        <dbReference type="Rhea" id="RHEA:24488"/>
        <dbReference type="Rhea" id="RHEA-COMP:10000"/>
        <dbReference type="Rhea" id="RHEA-COMP:10001"/>
        <dbReference type="ChEBI" id="CHEBI:15377"/>
        <dbReference type="ChEBI" id="CHEBI:15378"/>
        <dbReference type="ChEBI" id="CHEBI:33737"/>
        <dbReference type="ChEBI" id="CHEBI:33738"/>
        <dbReference type="ChEBI" id="CHEBI:128753"/>
        <dbReference type="ChEBI" id="CHEBI:128769"/>
        <dbReference type="EC" id="1.17.7.4"/>
    </reaction>
</comment>
<feature type="binding site" evidence="5">
    <location>
        <position position="125"/>
    </location>
    <ligand>
        <name>isopentenyl diphosphate</name>
        <dbReference type="ChEBI" id="CHEBI:128769"/>
    </ligand>
</feature>
<protein>
    <recommendedName>
        <fullName evidence="5">4-hydroxy-3-methylbut-2-enyl diphosphate reductase</fullName>
        <shortName evidence="5">HMBPP reductase</shortName>
        <ecNumber evidence="5">1.17.7.4</ecNumber>
    </recommendedName>
</protein>
<keyword evidence="5" id="KW-0414">Isoprene biosynthesis</keyword>
<dbReference type="GO" id="GO:0016114">
    <property type="term" value="P:terpenoid biosynthetic process"/>
    <property type="evidence" value="ECO:0007669"/>
    <property type="project" value="UniProtKB-UniRule"/>
</dbReference>
<feature type="binding site" evidence="5">
    <location>
        <position position="221"/>
    </location>
    <ligand>
        <name>dimethylallyl diphosphate</name>
        <dbReference type="ChEBI" id="CHEBI:57623"/>
    </ligand>
</feature>
<dbReference type="GO" id="GO:0051539">
    <property type="term" value="F:4 iron, 4 sulfur cluster binding"/>
    <property type="evidence" value="ECO:0007669"/>
    <property type="project" value="UniProtKB-UniRule"/>
</dbReference>
<dbReference type="PANTHER" id="PTHR30426:SF0">
    <property type="entry name" value="4-HYDROXY-3-METHYLBUT-2-ENYL DIPHOSPHATE REDUCTASE"/>
    <property type="match status" value="1"/>
</dbReference>
<keyword evidence="3 5" id="KW-0408">Iron</keyword>
<comment type="caution">
    <text evidence="6">The sequence shown here is derived from an EMBL/GenBank/DDBJ whole genome shotgun (WGS) entry which is preliminary data.</text>
</comment>
<reference evidence="6" key="1">
    <citation type="journal article" date="2021" name="PeerJ">
        <title>Extensive microbial diversity within the chicken gut microbiome revealed by metagenomics and culture.</title>
        <authorList>
            <person name="Gilroy R."/>
            <person name="Ravi A."/>
            <person name="Getino M."/>
            <person name="Pursley I."/>
            <person name="Horton D.L."/>
            <person name="Alikhan N.F."/>
            <person name="Baker D."/>
            <person name="Gharbi K."/>
            <person name="Hall N."/>
            <person name="Watson M."/>
            <person name="Adriaenssens E.M."/>
            <person name="Foster-Nyarko E."/>
            <person name="Jarju S."/>
            <person name="Secka A."/>
            <person name="Antonio M."/>
            <person name="Oren A."/>
            <person name="Chaudhuri R.R."/>
            <person name="La Ragione R."/>
            <person name="Hildebrand F."/>
            <person name="Pallen M.J."/>
        </authorList>
    </citation>
    <scope>NUCLEOTIDE SEQUENCE</scope>
    <source>
        <strain evidence="6">ChiHjej13B12-9602</strain>
    </source>
</reference>